<comment type="caution">
    <text evidence="2">The sequence shown here is derived from an EMBL/GenBank/DDBJ whole genome shotgun (WGS) entry which is preliminary data.</text>
</comment>
<name>A0A3E2H507_SCYLI</name>
<feature type="chain" id="PRO_5017654645" description="Autophagy-related protein 27" evidence="1">
    <location>
        <begin position="21"/>
        <end position="170"/>
    </location>
</feature>
<gene>
    <name evidence="2" type="ORF">B7463_g7871</name>
</gene>
<evidence type="ECO:0000313" key="2">
    <source>
        <dbReference type="EMBL" id="RFU28468.1"/>
    </source>
</evidence>
<dbReference type="AlphaFoldDB" id="A0A3E2H507"/>
<feature type="non-terminal residue" evidence="2">
    <location>
        <position position="1"/>
    </location>
</feature>
<evidence type="ECO:0008006" key="4">
    <source>
        <dbReference type="Google" id="ProtNLM"/>
    </source>
</evidence>
<feature type="non-terminal residue" evidence="2">
    <location>
        <position position="170"/>
    </location>
</feature>
<evidence type="ECO:0000313" key="3">
    <source>
        <dbReference type="Proteomes" id="UP000258309"/>
    </source>
</evidence>
<dbReference type="EMBL" id="NCSJ02000162">
    <property type="protein sequence ID" value="RFU28468.1"/>
    <property type="molecule type" value="Genomic_DNA"/>
</dbReference>
<dbReference type="Proteomes" id="UP000258309">
    <property type="component" value="Unassembled WGS sequence"/>
</dbReference>
<keyword evidence="1" id="KW-0732">Signal</keyword>
<organism evidence="2 3">
    <name type="scientific">Scytalidium lignicola</name>
    <name type="common">Hyphomycete</name>
    <dbReference type="NCBI Taxonomy" id="5539"/>
    <lineage>
        <taxon>Eukaryota</taxon>
        <taxon>Fungi</taxon>
        <taxon>Dikarya</taxon>
        <taxon>Ascomycota</taxon>
        <taxon>Pezizomycotina</taxon>
        <taxon>Leotiomycetes</taxon>
        <taxon>Leotiomycetes incertae sedis</taxon>
        <taxon>Scytalidium</taxon>
    </lineage>
</organism>
<feature type="signal peptide" evidence="1">
    <location>
        <begin position="1"/>
        <end position="20"/>
    </location>
</feature>
<protein>
    <recommendedName>
        <fullName evidence="4">Autophagy-related protein 27</fullName>
    </recommendedName>
</protein>
<proteinExistence type="predicted"/>
<keyword evidence="3" id="KW-1185">Reference proteome</keyword>
<accession>A0A3E2H507</accession>
<sequence length="170" mass="18238">MNVTMLLLFLTAYLMASIAAYPLQSLIHGDPTVSLQDSLHTNITSSSNINEGEISFEKTLLLSSQNQTYTPTDLLNITCTQDGDVLGCLKPGEEVSNGYTSPAGQSRSLELLLTDSATTDVSYPSVADRASESFKRAAPALHRQSAGTSNQVDRTFLSAVLMICGVWGML</sequence>
<reference evidence="2 3" key="1">
    <citation type="submission" date="2018-05" db="EMBL/GenBank/DDBJ databases">
        <title>Draft genome sequence of Scytalidium lignicola DSM 105466, a ubiquitous saprotrophic fungus.</title>
        <authorList>
            <person name="Buettner E."/>
            <person name="Gebauer A.M."/>
            <person name="Hofrichter M."/>
            <person name="Liers C."/>
            <person name="Kellner H."/>
        </authorList>
    </citation>
    <scope>NUCLEOTIDE SEQUENCE [LARGE SCALE GENOMIC DNA]</scope>
    <source>
        <strain evidence="2 3">DSM 105466</strain>
    </source>
</reference>
<evidence type="ECO:0000256" key="1">
    <source>
        <dbReference type="SAM" id="SignalP"/>
    </source>
</evidence>